<feature type="compositionally biased region" description="Polar residues" evidence="1">
    <location>
        <begin position="117"/>
        <end position="146"/>
    </location>
</feature>
<dbReference type="STRING" id="329884.A0A4U0WXY9"/>
<evidence type="ECO:0000256" key="1">
    <source>
        <dbReference type="SAM" id="MobiDB-lite"/>
    </source>
</evidence>
<reference evidence="2 3" key="1">
    <citation type="submission" date="2017-03" db="EMBL/GenBank/DDBJ databases">
        <title>Genomes of endolithic fungi from Antarctica.</title>
        <authorList>
            <person name="Coleine C."/>
            <person name="Masonjones S."/>
            <person name="Stajich J.E."/>
        </authorList>
    </citation>
    <scope>NUCLEOTIDE SEQUENCE [LARGE SCALE GENOMIC DNA]</scope>
    <source>
        <strain evidence="2 3">CCFEE 5184</strain>
    </source>
</reference>
<comment type="caution">
    <text evidence="2">The sequence shown here is derived from an EMBL/GenBank/DDBJ whole genome shotgun (WGS) entry which is preliminary data.</text>
</comment>
<dbReference type="AlphaFoldDB" id="A0A4U0WXY9"/>
<proteinExistence type="predicted"/>
<gene>
    <name evidence="2" type="ORF">B0A55_08806</name>
</gene>
<keyword evidence="3" id="KW-1185">Reference proteome</keyword>
<evidence type="ECO:0000313" key="2">
    <source>
        <dbReference type="EMBL" id="TKA68654.1"/>
    </source>
</evidence>
<dbReference type="Proteomes" id="UP000309340">
    <property type="component" value="Unassembled WGS sequence"/>
</dbReference>
<dbReference type="EMBL" id="NAJQ01000492">
    <property type="protein sequence ID" value="TKA68654.1"/>
    <property type="molecule type" value="Genomic_DNA"/>
</dbReference>
<name>A0A4U0WXY9_9PEZI</name>
<feature type="compositionally biased region" description="Basic and acidic residues" evidence="1">
    <location>
        <begin position="217"/>
        <end position="244"/>
    </location>
</feature>
<evidence type="ECO:0000313" key="3">
    <source>
        <dbReference type="Proteomes" id="UP000309340"/>
    </source>
</evidence>
<sequence length="322" mass="35666">MEQSPTSRSRARALSVQIPRPYTIPPSPATMSYHRALSPGGRRIQNPARASDSFTDPYYTQARHSSYASPRTSTGVIPLSSETYVTEQPSSAREPPRGGIYSGQYGTGTSRPRRSSLVDNQRASAPSVTQLPSRSRPTVVQDTGRPSSPLKGSREKDYYVTPAVSKEPRKMEHKKIYSVNTDGDAKLVADIDTPAGRERHHRRRESVERGGYLTTGSERDRGRRDYHPSGRSTARDASVDDKDAYSYTDPAGMYATTEPKWRPEAPRPRRGSVDRGASRDRPVSMLETSYDPRTSAKDLGPPPSKRGWEAVNRVGRTTSSVR</sequence>
<dbReference type="OrthoDB" id="5418088at2759"/>
<protein>
    <submittedName>
        <fullName evidence="2">Uncharacterized protein</fullName>
    </submittedName>
</protein>
<organism evidence="2 3">
    <name type="scientific">Friedmanniomyces simplex</name>
    <dbReference type="NCBI Taxonomy" id="329884"/>
    <lineage>
        <taxon>Eukaryota</taxon>
        <taxon>Fungi</taxon>
        <taxon>Dikarya</taxon>
        <taxon>Ascomycota</taxon>
        <taxon>Pezizomycotina</taxon>
        <taxon>Dothideomycetes</taxon>
        <taxon>Dothideomycetidae</taxon>
        <taxon>Mycosphaerellales</taxon>
        <taxon>Teratosphaeriaceae</taxon>
        <taxon>Friedmanniomyces</taxon>
    </lineage>
</organism>
<accession>A0A4U0WXY9</accession>
<feature type="region of interest" description="Disordered" evidence="1">
    <location>
        <begin position="1"/>
        <end position="322"/>
    </location>
</feature>
<feature type="compositionally biased region" description="Basic and acidic residues" evidence="1">
    <location>
        <begin position="259"/>
        <end position="282"/>
    </location>
</feature>
<feature type="compositionally biased region" description="Polar residues" evidence="1">
    <location>
        <begin position="62"/>
        <end position="91"/>
    </location>
</feature>